<keyword evidence="4 12" id="KW-0285">Flavoprotein</keyword>
<dbReference type="EMBL" id="CP133270">
    <property type="protein sequence ID" value="WVX66343.1"/>
    <property type="molecule type" value="Genomic_DNA"/>
</dbReference>
<dbReference type="RefSeq" id="WP_331255223.1">
    <property type="nucleotide sequence ID" value="NZ_CP133270.1"/>
</dbReference>
<comment type="catalytic activity">
    <reaction evidence="11">
        <text>a 5,6-dihydrouridine in tRNA + NAD(+) = a uridine in tRNA + NADH + H(+)</text>
        <dbReference type="Rhea" id="RHEA:54452"/>
        <dbReference type="Rhea" id="RHEA-COMP:13339"/>
        <dbReference type="Rhea" id="RHEA-COMP:13887"/>
        <dbReference type="ChEBI" id="CHEBI:15378"/>
        <dbReference type="ChEBI" id="CHEBI:57540"/>
        <dbReference type="ChEBI" id="CHEBI:57945"/>
        <dbReference type="ChEBI" id="CHEBI:65315"/>
        <dbReference type="ChEBI" id="CHEBI:74443"/>
    </reaction>
</comment>
<protein>
    <recommendedName>
        <fullName evidence="12">tRNA-dihydrouridine synthase</fullName>
        <ecNumber evidence="12">1.3.1.-</ecNumber>
    </recommendedName>
</protein>
<keyword evidence="3" id="KW-0820">tRNA-binding</keyword>
<dbReference type="InterPro" id="IPR024036">
    <property type="entry name" value="tRNA-dHydroUridine_Synthase_C"/>
</dbReference>
<evidence type="ECO:0000259" key="13">
    <source>
        <dbReference type="Pfam" id="PF01207"/>
    </source>
</evidence>
<dbReference type="InterPro" id="IPR001269">
    <property type="entry name" value="DUS_fam"/>
</dbReference>
<evidence type="ECO:0000256" key="11">
    <source>
        <dbReference type="ARBA" id="ARBA00048802"/>
    </source>
</evidence>
<accession>A0ABZ2C3T0</accession>
<comment type="function">
    <text evidence="2 12">Catalyzes the synthesis of 5,6-dihydrouridine (D), a modified base found in the D-loop of most tRNAs, via the reduction of the C5-C6 double bond in target uridines.</text>
</comment>
<dbReference type="PANTHER" id="PTHR45846:SF1">
    <property type="entry name" value="TRNA-DIHYDROURIDINE(47) SYNTHASE [NAD(P)(+)]-LIKE"/>
    <property type="match status" value="1"/>
</dbReference>
<evidence type="ECO:0000313" key="14">
    <source>
        <dbReference type="EMBL" id="WVX66343.1"/>
    </source>
</evidence>
<keyword evidence="5 12" id="KW-0288">FMN</keyword>
<proteinExistence type="inferred from homology"/>
<dbReference type="PIRSF" id="PIRSF006621">
    <property type="entry name" value="Dus"/>
    <property type="match status" value="1"/>
</dbReference>
<evidence type="ECO:0000256" key="10">
    <source>
        <dbReference type="ARBA" id="ARBA00048205"/>
    </source>
</evidence>
<evidence type="ECO:0000313" key="15">
    <source>
        <dbReference type="Proteomes" id="UP001330434"/>
    </source>
</evidence>
<evidence type="ECO:0000256" key="4">
    <source>
        <dbReference type="ARBA" id="ARBA00022630"/>
    </source>
</evidence>
<dbReference type="EC" id="1.3.1.-" evidence="12"/>
<name>A0ABZ2C3T0_9PROT</name>
<evidence type="ECO:0000256" key="8">
    <source>
        <dbReference type="ARBA" id="ARBA00022884"/>
    </source>
</evidence>
<dbReference type="InterPro" id="IPR035587">
    <property type="entry name" value="DUS-like_FMN-bd"/>
</dbReference>
<evidence type="ECO:0000256" key="6">
    <source>
        <dbReference type="ARBA" id="ARBA00022694"/>
    </source>
</evidence>
<dbReference type="PANTHER" id="PTHR45846">
    <property type="entry name" value="TRNA-DIHYDROURIDINE(47) SYNTHASE [NAD(P)(+)]-LIKE"/>
    <property type="match status" value="1"/>
</dbReference>
<keyword evidence="7" id="KW-0521">NADP</keyword>
<dbReference type="InterPro" id="IPR018517">
    <property type="entry name" value="tRNA_hU_synthase_CS"/>
</dbReference>
<evidence type="ECO:0000256" key="2">
    <source>
        <dbReference type="ARBA" id="ARBA00002790"/>
    </source>
</evidence>
<dbReference type="Gene3D" id="1.10.1200.80">
    <property type="entry name" value="Putative flavin oxidoreducatase, domain 2"/>
    <property type="match status" value="1"/>
</dbReference>
<evidence type="ECO:0000256" key="3">
    <source>
        <dbReference type="ARBA" id="ARBA00022555"/>
    </source>
</evidence>
<sequence length="330" mass="36449">MTIQVGNINLKGRVILAPMSGVTDMPFRRLVKAHGASLVISEMIASQAMIRLTRQSLRMSSHVPEEFPMSVQLAGCEPEVMGEAAKLNVDRGAQIIDINMGCPVKKVVNGHAGSSLMRDETLAAKILEATVKAVNVPVTLKMRTGWDDKNRNAPRLAKIAEDLGVQMITIHGRTRCQLYNGRADWSFIQSVKDAVKIPVIGNGDVVTEEDAQNLLKQSGADGVMVGRGAYGRPWFLNQIDHYLKTGEKLPDPGLSEKKDIMLAHFDDMMLHYGEETGIRMARKHMAWYSKGLPSSADFRVAVNQAALPQNVRDLIQSYFDPLLESQERSL</sequence>
<dbReference type="InterPro" id="IPR004652">
    <property type="entry name" value="DusB-like"/>
</dbReference>
<evidence type="ECO:0000256" key="9">
    <source>
        <dbReference type="ARBA" id="ARBA00023002"/>
    </source>
</evidence>
<keyword evidence="15" id="KW-1185">Reference proteome</keyword>
<keyword evidence="9 12" id="KW-0560">Oxidoreductase</keyword>
<organism evidence="14 15">
    <name type="scientific">Candidatus Bealeia paramacronuclearis</name>
    <dbReference type="NCBI Taxonomy" id="1921001"/>
    <lineage>
        <taxon>Bacteria</taxon>
        <taxon>Pseudomonadati</taxon>
        <taxon>Pseudomonadota</taxon>
        <taxon>Alphaproteobacteria</taxon>
        <taxon>Holosporales</taxon>
        <taxon>Holosporaceae</taxon>
        <taxon>Candidatus Bealeia</taxon>
    </lineage>
</organism>
<evidence type="ECO:0000256" key="1">
    <source>
        <dbReference type="ARBA" id="ARBA00001917"/>
    </source>
</evidence>
<evidence type="ECO:0000256" key="5">
    <source>
        <dbReference type="ARBA" id="ARBA00022643"/>
    </source>
</evidence>
<dbReference type="CDD" id="cd02801">
    <property type="entry name" value="DUS_like_FMN"/>
    <property type="match status" value="1"/>
</dbReference>
<evidence type="ECO:0000256" key="7">
    <source>
        <dbReference type="ARBA" id="ARBA00022857"/>
    </source>
</evidence>
<comment type="catalytic activity">
    <reaction evidence="10">
        <text>a 5,6-dihydrouridine in tRNA + NADP(+) = a uridine in tRNA + NADPH + H(+)</text>
        <dbReference type="Rhea" id="RHEA:23624"/>
        <dbReference type="Rhea" id="RHEA-COMP:13339"/>
        <dbReference type="Rhea" id="RHEA-COMP:13887"/>
        <dbReference type="ChEBI" id="CHEBI:15378"/>
        <dbReference type="ChEBI" id="CHEBI:57783"/>
        <dbReference type="ChEBI" id="CHEBI:58349"/>
        <dbReference type="ChEBI" id="CHEBI:65315"/>
        <dbReference type="ChEBI" id="CHEBI:74443"/>
    </reaction>
</comment>
<dbReference type="NCBIfam" id="TIGR00737">
    <property type="entry name" value="nifR3_yhdG"/>
    <property type="match status" value="1"/>
</dbReference>
<keyword evidence="8" id="KW-0694">RNA-binding</keyword>
<comment type="cofactor">
    <cofactor evidence="1 12">
        <name>FMN</name>
        <dbReference type="ChEBI" id="CHEBI:58210"/>
    </cofactor>
</comment>
<dbReference type="InterPro" id="IPR013785">
    <property type="entry name" value="Aldolase_TIM"/>
</dbReference>
<keyword evidence="6 12" id="KW-0819">tRNA processing</keyword>
<dbReference type="Pfam" id="PF01207">
    <property type="entry name" value="Dus"/>
    <property type="match status" value="1"/>
</dbReference>
<dbReference type="SUPFAM" id="SSF51395">
    <property type="entry name" value="FMN-linked oxidoreductases"/>
    <property type="match status" value="1"/>
</dbReference>
<evidence type="ECO:0000256" key="12">
    <source>
        <dbReference type="PIRNR" id="PIRNR006621"/>
    </source>
</evidence>
<gene>
    <name evidence="14" type="ORF">Bealeia1_00519</name>
</gene>
<dbReference type="Proteomes" id="UP001330434">
    <property type="component" value="Chromosome"/>
</dbReference>
<feature type="domain" description="DUS-like FMN-binding" evidence="13">
    <location>
        <begin position="15"/>
        <end position="314"/>
    </location>
</feature>
<comment type="similarity">
    <text evidence="12">Belongs to the dus family.</text>
</comment>
<dbReference type="PROSITE" id="PS01136">
    <property type="entry name" value="UPF0034"/>
    <property type="match status" value="1"/>
</dbReference>
<reference evidence="14 15" key="1">
    <citation type="journal article" date="2024" name="Environ. Microbiol.">
        <title>Novel evolutionary insights on the interactions of the Holosporales (Alphaproteobacteria) with eukaryotic hosts from comparative genomics.</title>
        <authorList>
            <person name="Giovannini M."/>
            <person name="Petroni G."/>
            <person name="Castelli M."/>
        </authorList>
    </citation>
    <scope>NUCLEOTIDE SEQUENCE [LARGE SCALE GENOMIC DNA]</scope>
    <source>
        <strain evidence="14 15">US_Bl 15I1</strain>
    </source>
</reference>
<dbReference type="Gene3D" id="3.20.20.70">
    <property type="entry name" value="Aldolase class I"/>
    <property type="match status" value="1"/>
</dbReference>